<accession>A0A2P2J0W3</accession>
<proteinExistence type="predicted"/>
<keyword evidence="1" id="KW-1133">Transmembrane helix</keyword>
<dbReference type="AlphaFoldDB" id="A0A2P2J0W3"/>
<sequence>MNDTALLNSLLFIVFHGEIWFLAL</sequence>
<evidence type="ECO:0000256" key="1">
    <source>
        <dbReference type="SAM" id="Phobius"/>
    </source>
</evidence>
<reference evidence="2" key="1">
    <citation type="submission" date="2018-02" db="EMBL/GenBank/DDBJ databases">
        <title>Rhizophora mucronata_Transcriptome.</title>
        <authorList>
            <person name="Meera S.P."/>
            <person name="Sreeshan A."/>
            <person name="Augustine A."/>
        </authorList>
    </citation>
    <scope>NUCLEOTIDE SEQUENCE</scope>
    <source>
        <tissue evidence="2">Leaf</tissue>
    </source>
</reference>
<dbReference type="EMBL" id="GGEC01006633">
    <property type="protein sequence ID" value="MBW87116.1"/>
    <property type="molecule type" value="Transcribed_RNA"/>
</dbReference>
<feature type="transmembrane region" description="Helical" evidence="1">
    <location>
        <begin position="6"/>
        <end position="23"/>
    </location>
</feature>
<evidence type="ECO:0000313" key="2">
    <source>
        <dbReference type="EMBL" id="MBW87116.1"/>
    </source>
</evidence>
<name>A0A2P2J0W3_RHIMU</name>
<keyword evidence="1" id="KW-0472">Membrane</keyword>
<organism evidence="2">
    <name type="scientific">Rhizophora mucronata</name>
    <name type="common">Asiatic mangrove</name>
    <dbReference type="NCBI Taxonomy" id="61149"/>
    <lineage>
        <taxon>Eukaryota</taxon>
        <taxon>Viridiplantae</taxon>
        <taxon>Streptophyta</taxon>
        <taxon>Embryophyta</taxon>
        <taxon>Tracheophyta</taxon>
        <taxon>Spermatophyta</taxon>
        <taxon>Magnoliopsida</taxon>
        <taxon>eudicotyledons</taxon>
        <taxon>Gunneridae</taxon>
        <taxon>Pentapetalae</taxon>
        <taxon>rosids</taxon>
        <taxon>fabids</taxon>
        <taxon>Malpighiales</taxon>
        <taxon>Rhizophoraceae</taxon>
        <taxon>Rhizophora</taxon>
    </lineage>
</organism>
<keyword evidence="1" id="KW-0812">Transmembrane</keyword>
<protein>
    <submittedName>
        <fullName evidence="2">Uncharacterized protein</fullName>
    </submittedName>
</protein>